<gene>
    <name evidence="1" type="ORF">TISLANDTSLP1_06350</name>
</gene>
<dbReference type="Proteomes" id="UP001144297">
    <property type="component" value="Unassembled WGS sequence"/>
</dbReference>
<dbReference type="InterPro" id="IPR045397">
    <property type="entry name" value="TumE-like"/>
</dbReference>
<dbReference type="EMBL" id="BSDX01000001">
    <property type="protein sequence ID" value="GLI52942.1"/>
    <property type="molecule type" value="Genomic_DNA"/>
</dbReference>
<organism evidence="1 2">
    <name type="scientific">Thermodesulfovibrio yellowstonii</name>
    <dbReference type="NCBI Taxonomy" id="28262"/>
    <lineage>
        <taxon>Bacteria</taxon>
        <taxon>Pseudomonadati</taxon>
        <taxon>Nitrospirota</taxon>
        <taxon>Thermodesulfovibrionia</taxon>
        <taxon>Thermodesulfovibrionales</taxon>
        <taxon>Thermodesulfovibrionaceae</taxon>
        <taxon>Thermodesulfovibrio</taxon>
    </lineage>
</organism>
<dbReference type="AlphaFoldDB" id="A0A9W6GFJ4"/>
<sequence>MQIKDYLEKLISVIASSPYVVSKTLLFEERPPNAAFINGMINFIDGSKLYFKEFITYKSEKIVFLKYAYNYLTKDDTLIFRYDNALDPKAKTLETYPEHKHIRKNNIVSARRPSMNEVIREISELIGRQ</sequence>
<protein>
    <submittedName>
        <fullName evidence="1">Uncharacterized protein</fullName>
    </submittedName>
</protein>
<evidence type="ECO:0000313" key="1">
    <source>
        <dbReference type="EMBL" id="GLI52942.1"/>
    </source>
</evidence>
<keyword evidence="2" id="KW-1185">Reference proteome</keyword>
<reference evidence="1" key="1">
    <citation type="submission" date="2022-12" db="EMBL/GenBank/DDBJ databases">
        <title>Reference genome sequencing for broad-spectrum identification of bacterial and archaeal isolates by mass spectrometry.</title>
        <authorList>
            <person name="Sekiguchi Y."/>
            <person name="Tourlousse D.M."/>
        </authorList>
    </citation>
    <scope>NUCLEOTIDE SEQUENCE</scope>
    <source>
        <strain evidence="1">TSL-P1</strain>
    </source>
</reference>
<comment type="caution">
    <text evidence="1">The sequence shown here is derived from an EMBL/GenBank/DDBJ whole genome shotgun (WGS) entry which is preliminary data.</text>
</comment>
<dbReference type="Pfam" id="PF20126">
    <property type="entry name" value="TumE"/>
    <property type="match status" value="1"/>
</dbReference>
<accession>A0A9W6GFJ4</accession>
<name>A0A9W6GFJ4_9BACT</name>
<evidence type="ECO:0000313" key="2">
    <source>
        <dbReference type="Proteomes" id="UP001144297"/>
    </source>
</evidence>
<proteinExistence type="predicted"/>